<dbReference type="OrthoDB" id="10329563at2759"/>
<dbReference type="InterPro" id="IPR007742">
    <property type="entry name" value="NosD_dom"/>
</dbReference>
<dbReference type="SUPFAM" id="SSF51126">
    <property type="entry name" value="Pectin lyase-like"/>
    <property type="match status" value="1"/>
</dbReference>
<dbReference type="Proteomes" id="UP000002630">
    <property type="component" value="Linkage Group LG06"/>
</dbReference>
<keyword evidence="3" id="KW-1185">Reference proteome</keyword>
<reference evidence="2 3" key="1">
    <citation type="journal article" date="2010" name="Nature">
        <title>The Ectocarpus genome and the independent evolution of multicellularity in brown algae.</title>
        <authorList>
            <person name="Cock J.M."/>
            <person name="Sterck L."/>
            <person name="Rouze P."/>
            <person name="Scornet D."/>
            <person name="Allen A.E."/>
            <person name="Amoutzias G."/>
            <person name="Anthouard V."/>
            <person name="Artiguenave F."/>
            <person name="Aury J.M."/>
            <person name="Badger J.H."/>
            <person name="Beszteri B."/>
            <person name="Billiau K."/>
            <person name="Bonnet E."/>
            <person name="Bothwell J.H."/>
            <person name="Bowler C."/>
            <person name="Boyen C."/>
            <person name="Brownlee C."/>
            <person name="Carrano C.J."/>
            <person name="Charrier B."/>
            <person name="Cho G.Y."/>
            <person name="Coelho S.M."/>
            <person name="Collen J."/>
            <person name="Corre E."/>
            <person name="Da Silva C."/>
            <person name="Delage L."/>
            <person name="Delaroque N."/>
            <person name="Dittami S.M."/>
            <person name="Doulbeau S."/>
            <person name="Elias M."/>
            <person name="Farnham G."/>
            <person name="Gachon C.M."/>
            <person name="Gschloessl B."/>
            <person name="Heesch S."/>
            <person name="Jabbari K."/>
            <person name="Jubin C."/>
            <person name="Kawai H."/>
            <person name="Kimura K."/>
            <person name="Kloareg B."/>
            <person name="Kupper F.C."/>
            <person name="Lang D."/>
            <person name="Le Bail A."/>
            <person name="Leblanc C."/>
            <person name="Lerouge P."/>
            <person name="Lohr M."/>
            <person name="Lopez P.J."/>
            <person name="Martens C."/>
            <person name="Maumus F."/>
            <person name="Michel G."/>
            <person name="Miranda-Saavedra D."/>
            <person name="Morales J."/>
            <person name="Moreau H."/>
            <person name="Motomura T."/>
            <person name="Nagasato C."/>
            <person name="Napoli C.A."/>
            <person name="Nelson D.R."/>
            <person name="Nyvall-Collen P."/>
            <person name="Peters A.F."/>
            <person name="Pommier C."/>
            <person name="Potin P."/>
            <person name="Poulain J."/>
            <person name="Quesneville H."/>
            <person name="Read B."/>
            <person name="Rensing S.A."/>
            <person name="Ritter A."/>
            <person name="Rousvoal S."/>
            <person name="Samanta M."/>
            <person name="Samson G."/>
            <person name="Schroeder D.C."/>
            <person name="Segurens B."/>
            <person name="Strittmatter M."/>
            <person name="Tonon T."/>
            <person name="Tregear J.W."/>
            <person name="Valentin K."/>
            <person name="von Dassow P."/>
            <person name="Yamagishi T."/>
            <person name="Van de Peer Y."/>
            <person name="Wincker P."/>
        </authorList>
    </citation>
    <scope>NUCLEOTIDE SEQUENCE [LARGE SCALE GENOMIC DNA]</scope>
    <source>
        <strain evidence="3">Ec32 / CCAP1310/4</strain>
    </source>
</reference>
<dbReference type="SMART" id="SM00710">
    <property type="entry name" value="PbH1"/>
    <property type="match status" value="5"/>
</dbReference>
<dbReference type="Pfam" id="PF05048">
    <property type="entry name" value="NosD"/>
    <property type="match status" value="2"/>
</dbReference>
<proteinExistence type="predicted"/>
<dbReference type="InterPro" id="IPR006626">
    <property type="entry name" value="PbH1"/>
</dbReference>
<dbReference type="EMBL" id="FN649731">
    <property type="protein sequence ID" value="CBJ32199.1"/>
    <property type="molecule type" value="Genomic_DNA"/>
</dbReference>
<name>D7FWW1_ECTSI</name>
<gene>
    <name evidence="2" type="primary">MEP25</name>
    <name evidence="2" type="ORF">Esi_0315_0022</name>
</gene>
<feature type="domain" description="Periplasmic copper-binding protein NosD beta helix" evidence="1">
    <location>
        <begin position="444"/>
        <end position="490"/>
    </location>
</feature>
<dbReference type="BRENDA" id="5.1.3.37">
    <property type="organism ID" value="13181"/>
</dbReference>
<dbReference type="Gene3D" id="2.160.20.10">
    <property type="entry name" value="Single-stranded right-handed beta-helix, Pectin lyase-like"/>
    <property type="match status" value="2"/>
</dbReference>
<organism evidence="2 3">
    <name type="scientific">Ectocarpus siliculosus</name>
    <name type="common">Brown alga</name>
    <name type="synonym">Conferva siliculosa</name>
    <dbReference type="NCBI Taxonomy" id="2880"/>
    <lineage>
        <taxon>Eukaryota</taxon>
        <taxon>Sar</taxon>
        <taxon>Stramenopiles</taxon>
        <taxon>Ochrophyta</taxon>
        <taxon>PX clade</taxon>
        <taxon>Phaeophyceae</taxon>
        <taxon>Ectocarpales</taxon>
        <taxon>Ectocarpaceae</taxon>
        <taxon>Ectocarpus</taxon>
    </lineage>
</organism>
<dbReference type="InParanoid" id="D7FWW1"/>
<dbReference type="AlphaFoldDB" id="D7FWW1"/>
<dbReference type="PROSITE" id="PS51257">
    <property type="entry name" value="PROKAR_LIPOPROTEIN"/>
    <property type="match status" value="1"/>
</dbReference>
<accession>D7FWW1</accession>
<protein>
    <submittedName>
        <fullName evidence="2">Mannuronan C-5-epimerase</fullName>
    </submittedName>
</protein>
<evidence type="ECO:0000259" key="1">
    <source>
        <dbReference type="Pfam" id="PF05048"/>
    </source>
</evidence>
<evidence type="ECO:0000313" key="3">
    <source>
        <dbReference type="Proteomes" id="UP000002630"/>
    </source>
</evidence>
<dbReference type="InterPro" id="IPR011050">
    <property type="entry name" value="Pectin_lyase_fold/virulence"/>
</dbReference>
<dbReference type="EMBL" id="FN648504">
    <property type="protein sequence ID" value="CBJ32199.1"/>
    <property type="molecule type" value="Genomic_DNA"/>
</dbReference>
<feature type="domain" description="Periplasmic copper-binding protein NosD beta helix" evidence="1">
    <location>
        <begin position="272"/>
        <end position="377"/>
    </location>
</feature>
<dbReference type="InterPro" id="IPR012334">
    <property type="entry name" value="Pectin_lyas_fold"/>
</dbReference>
<sequence length="505" mass="55841">MTTGWSKPHYNTSVVSSVVVSCHTRPIRAHVRPCYLSYSAHGRRPSVHQPLSFTYDAREDEEIEGALVTIEHASGDRTELGCVTLTEMWQWLQSGPEGVPTDLLYPVDPATGAAITTASTVEELTGVWLVRTSLAVSNGVTMNLKGTSVGGDCDELKIRSSTTLIHAVRGHGGNLDIYKTLIQSWDENLLTAHILADDSTGDEPRSYIACTSEVVNENDTCDSGYAREDKGECRMDMVDSELGHMGYFASESYGITWKVRGFCEDMSNPEVFDNVNVYGDITNCDIHHMWYGMYSYGHQGGVWTDSLMHDNYVYGFDPHDDSDYLTIRNNTVWNNKNHGIIASKRCDHVVIQDNTVDTSGGSGIMLHRSCDDSEITELQVQRPDGRHESHEVSSVWPRDHRDYFHLLFLGLLLSSFQMPSCCGIIRTLVRGDPGVFRPGFVGMRGNVVSGNDGAGVSIVETSRVVISDNVFTDNKYGARLTVGSTDNQVVSQQARLTTGSRDIAW</sequence>
<evidence type="ECO:0000313" key="2">
    <source>
        <dbReference type="EMBL" id="CBJ32199.1"/>
    </source>
</evidence>